<evidence type="ECO:0000313" key="1">
    <source>
        <dbReference type="EMBL" id="KAK6949320.1"/>
    </source>
</evidence>
<dbReference type="EMBL" id="JBANMG010000009">
    <property type="protein sequence ID" value="KAK6949320.1"/>
    <property type="molecule type" value="Genomic_DNA"/>
</dbReference>
<name>A0AAX6M9I7_9PEZI</name>
<comment type="caution">
    <text evidence="1">The sequence shown here is derived from an EMBL/GenBank/DDBJ whole genome shotgun (WGS) entry which is preliminary data.</text>
</comment>
<sequence length="141" mass="15298">MPSPGKASGVTFSLSPPARVRVGTGFRIRIRAPSNEDNGSMAIVRLVRVPSCRDNSSAGMLASSDLFQGNVVGNWQAETSQPASNGQQYDIMEFKSLTVNQPGSYYLRIQLYGAPAASGERSGFHVEHIRNLDSERFYVGT</sequence>
<gene>
    <name evidence="1" type="ORF">Daesc_009395</name>
</gene>
<accession>A0AAX6M9I7</accession>
<protein>
    <submittedName>
        <fullName evidence="1">Uncharacterized protein</fullName>
    </submittedName>
</protein>
<dbReference type="AlphaFoldDB" id="A0AAX6M9I7"/>
<dbReference type="Proteomes" id="UP001369815">
    <property type="component" value="Unassembled WGS sequence"/>
</dbReference>
<keyword evidence="2" id="KW-1185">Reference proteome</keyword>
<reference evidence="1 2" key="1">
    <citation type="journal article" date="2024" name="Front Chem Biol">
        <title>Unveiling the potential of Daldinia eschscholtzii MFLUCC 19-0629 through bioactivity and bioinformatics studies for enhanced sustainable agriculture production.</title>
        <authorList>
            <person name="Brooks S."/>
            <person name="Weaver J.A."/>
            <person name="Klomchit A."/>
            <person name="Alharthi S.A."/>
            <person name="Onlamun T."/>
            <person name="Nurani R."/>
            <person name="Vong T.K."/>
            <person name="Alberti F."/>
            <person name="Greco C."/>
        </authorList>
    </citation>
    <scope>NUCLEOTIDE SEQUENCE [LARGE SCALE GENOMIC DNA]</scope>
    <source>
        <strain evidence="1">MFLUCC 19-0629</strain>
    </source>
</reference>
<evidence type="ECO:0000313" key="2">
    <source>
        <dbReference type="Proteomes" id="UP001369815"/>
    </source>
</evidence>
<organism evidence="1 2">
    <name type="scientific">Daldinia eschscholtzii</name>
    <dbReference type="NCBI Taxonomy" id="292717"/>
    <lineage>
        <taxon>Eukaryota</taxon>
        <taxon>Fungi</taxon>
        <taxon>Dikarya</taxon>
        <taxon>Ascomycota</taxon>
        <taxon>Pezizomycotina</taxon>
        <taxon>Sordariomycetes</taxon>
        <taxon>Xylariomycetidae</taxon>
        <taxon>Xylariales</taxon>
        <taxon>Hypoxylaceae</taxon>
        <taxon>Daldinia</taxon>
    </lineage>
</organism>
<proteinExistence type="predicted"/>